<evidence type="ECO:0000256" key="1">
    <source>
        <dbReference type="ARBA" id="ARBA00012513"/>
    </source>
</evidence>
<dbReference type="PROSITE" id="PS00108">
    <property type="entry name" value="PROTEIN_KINASE_ST"/>
    <property type="match status" value="1"/>
</dbReference>
<feature type="region of interest" description="Disordered" evidence="7">
    <location>
        <begin position="101"/>
        <end position="130"/>
    </location>
</feature>
<evidence type="ECO:0000259" key="8">
    <source>
        <dbReference type="PROSITE" id="PS50011"/>
    </source>
</evidence>
<name>A0A167S7S6_PENCH</name>
<feature type="region of interest" description="Disordered" evidence="7">
    <location>
        <begin position="442"/>
        <end position="474"/>
    </location>
</feature>
<dbReference type="SUPFAM" id="SSF56112">
    <property type="entry name" value="Protein kinase-like (PK-like)"/>
    <property type="match status" value="1"/>
</dbReference>
<protein>
    <recommendedName>
        <fullName evidence="1">non-specific serine/threonine protein kinase</fullName>
        <ecNumber evidence="1">2.7.11.1</ecNumber>
    </recommendedName>
</protein>
<dbReference type="FunFam" id="1.10.510.10:FF:000478">
    <property type="entry name" value="Cell cycle protein kinase"/>
    <property type="match status" value="1"/>
</dbReference>
<keyword evidence="2" id="KW-0723">Serine/threonine-protein kinase</keyword>
<reference evidence="9" key="2">
    <citation type="submission" date="2022-12" db="EMBL/GenBank/DDBJ databases">
        <authorList>
            <person name="Petersen C."/>
        </authorList>
    </citation>
    <scope>NUCLEOTIDE SEQUENCE</scope>
    <source>
        <strain evidence="9">IBT 3361</strain>
    </source>
</reference>
<feature type="region of interest" description="Disordered" evidence="7">
    <location>
        <begin position="285"/>
        <end position="306"/>
    </location>
</feature>
<proteinExistence type="predicted"/>
<dbReference type="Proteomes" id="UP000076449">
    <property type="component" value="Chromosome II"/>
</dbReference>
<evidence type="ECO:0000313" key="10">
    <source>
        <dbReference type="EMBL" id="KZN86873.1"/>
    </source>
</evidence>
<evidence type="ECO:0000256" key="7">
    <source>
        <dbReference type="SAM" id="MobiDB-lite"/>
    </source>
</evidence>
<dbReference type="GO" id="GO:0005634">
    <property type="term" value="C:nucleus"/>
    <property type="evidence" value="ECO:0007669"/>
    <property type="project" value="TreeGrafter"/>
</dbReference>
<dbReference type="Pfam" id="PF00069">
    <property type="entry name" value="Pkinase"/>
    <property type="match status" value="1"/>
</dbReference>
<reference evidence="9 11" key="3">
    <citation type="journal article" date="2023" name="IMA Fungus">
        <title>Comparative genomic study of the Penicillium genus elucidates a diverse pangenome and 15 lateral gene transfer events.</title>
        <authorList>
            <person name="Petersen C."/>
            <person name="Sorensen T."/>
            <person name="Nielsen M.R."/>
            <person name="Sondergaard T.E."/>
            <person name="Sorensen J.L."/>
            <person name="Fitzpatrick D.A."/>
            <person name="Frisvad J.C."/>
            <person name="Nielsen K.L."/>
        </authorList>
    </citation>
    <scope>NUCLEOTIDE SEQUENCE [LARGE SCALE GENOMIC DNA]</scope>
    <source>
        <strain evidence="9 11">IBT 3361</strain>
    </source>
</reference>
<keyword evidence="3" id="KW-0808">Transferase</keyword>
<evidence type="ECO:0000256" key="6">
    <source>
        <dbReference type="ARBA" id="ARBA00022840"/>
    </source>
</evidence>
<dbReference type="PANTHER" id="PTHR44167">
    <property type="entry name" value="OVARIAN-SPECIFIC SERINE/THREONINE-PROTEIN KINASE LOK-RELATED"/>
    <property type="match status" value="1"/>
</dbReference>
<evidence type="ECO:0000256" key="3">
    <source>
        <dbReference type="ARBA" id="ARBA00022679"/>
    </source>
</evidence>
<feature type="compositionally biased region" description="Polar residues" evidence="7">
    <location>
        <begin position="103"/>
        <end position="115"/>
    </location>
</feature>
<dbReference type="GO" id="GO:0005524">
    <property type="term" value="F:ATP binding"/>
    <property type="evidence" value="ECO:0007669"/>
    <property type="project" value="UniProtKB-KW"/>
</dbReference>
<dbReference type="GO" id="GO:0044773">
    <property type="term" value="P:mitotic DNA damage checkpoint signaling"/>
    <property type="evidence" value="ECO:0007669"/>
    <property type="project" value="TreeGrafter"/>
</dbReference>
<dbReference type="CDD" id="cd14019">
    <property type="entry name" value="STKc_Cdc7"/>
    <property type="match status" value="1"/>
</dbReference>
<feature type="domain" description="Protein kinase" evidence="8">
    <location>
        <begin position="74"/>
        <end position="439"/>
    </location>
</feature>
<dbReference type="PhylomeDB" id="A0A167S7S6"/>
<dbReference type="Proteomes" id="UP001220256">
    <property type="component" value="Unassembled WGS sequence"/>
</dbReference>
<dbReference type="SMART" id="SM00220">
    <property type="entry name" value="S_TKc"/>
    <property type="match status" value="1"/>
</dbReference>
<feature type="region of interest" description="Disordered" evidence="7">
    <location>
        <begin position="27"/>
        <end position="57"/>
    </location>
</feature>
<dbReference type="InterPro" id="IPR011009">
    <property type="entry name" value="Kinase-like_dom_sf"/>
</dbReference>
<evidence type="ECO:0000313" key="11">
    <source>
        <dbReference type="Proteomes" id="UP001220256"/>
    </source>
</evidence>
<evidence type="ECO:0000256" key="5">
    <source>
        <dbReference type="ARBA" id="ARBA00022777"/>
    </source>
</evidence>
<keyword evidence="4" id="KW-0547">Nucleotide-binding</keyword>
<dbReference type="EMBL" id="CM002799">
    <property type="protein sequence ID" value="KZN86873.1"/>
    <property type="molecule type" value="Genomic_DNA"/>
</dbReference>
<dbReference type="Gene3D" id="3.30.200.20">
    <property type="entry name" value="Phosphorylase Kinase, domain 1"/>
    <property type="match status" value="1"/>
</dbReference>
<dbReference type="EMBL" id="JAPVEB010000003">
    <property type="protein sequence ID" value="KAJ5271348.1"/>
    <property type="molecule type" value="Genomic_DNA"/>
</dbReference>
<evidence type="ECO:0000256" key="2">
    <source>
        <dbReference type="ARBA" id="ARBA00022527"/>
    </source>
</evidence>
<dbReference type="InterPro" id="IPR000719">
    <property type="entry name" value="Prot_kinase_dom"/>
</dbReference>
<evidence type="ECO:0000256" key="4">
    <source>
        <dbReference type="ARBA" id="ARBA00022741"/>
    </source>
</evidence>
<dbReference type="AlphaFoldDB" id="A0A167S7S6"/>
<feature type="compositionally biased region" description="Acidic residues" evidence="7">
    <location>
        <begin position="44"/>
        <end position="53"/>
    </location>
</feature>
<dbReference type="PANTHER" id="PTHR44167:SF23">
    <property type="entry name" value="CDC7 KINASE, ISOFORM A-RELATED"/>
    <property type="match status" value="1"/>
</dbReference>
<dbReference type="InterPro" id="IPR008271">
    <property type="entry name" value="Ser/Thr_kinase_AS"/>
</dbReference>
<reference evidence="10" key="1">
    <citation type="journal article" date="2014" name="Genome Announc.">
        <title>Complete sequencing and chromosome-scale genome assembly of the industrial progenitor strain P2niaD18 from the penicillin producer Penicillium chrysogenum.</title>
        <authorList>
            <person name="Specht T."/>
            <person name="Dahlmann T.A."/>
            <person name="Zadra I."/>
            <person name="Kurnsteiner H."/>
            <person name="Kuck U."/>
        </authorList>
    </citation>
    <scope>NUCLEOTIDE SEQUENCE [LARGE SCALE GENOMIC DNA]</scope>
    <source>
        <strain evidence="10">P2niaD18</strain>
    </source>
</reference>
<dbReference type="Gene3D" id="1.10.510.10">
    <property type="entry name" value="Transferase(Phosphotransferase) domain 1"/>
    <property type="match status" value="1"/>
</dbReference>
<keyword evidence="5 10" id="KW-0418">Kinase</keyword>
<feature type="compositionally biased region" description="Acidic residues" evidence="7">
    <location>
        <begin position="455"/>
        <end position="474"/>
    </location>
</feature>
<sequence length="474" mass="53950">MSALRAAPGIFELKHSSSFQEPQLKHKYSLAQDDEPVSQSDAPPESDYEEEVDESVREDMRKLEDTFPGISDRFRLVNRIGEGTFSTVYKAEDLHYDAHQNDWDASTPAQDNYTEPPSKRRRVQGEPTGRKKTKFVALKKIYVTSSPLRIQNELELLHDLRGCGSVCPLITAFRYQDQVVAVLPYFPHTDFRIQYRTFMVADMRHYLRSLMTALNSVHEHDILHRDIKPTNFLYNPDLKEGVLVDFGLAERQGSEYSSPCLCTHQSYVRRSRILSSYYSKNPPSTGFSAGYPKNDSRPSRRANRAGTRGFRAPEVLFKCTSQTTKIDMWSVGVILLTLLGRRFPFFNSADDIDAMIEMSSIFGTRRMKTAAAMHGQIFETNIPTIGEKGYSWEKLVKWSSCVEDLTESEQQATRLLSGLMELDPSKRLSAADALQHEFFTDPVHHDVEWGGNPEESAESGEEEEEDDADEVAML</sequence>
<dbReference type="PROSITE" id="PS50011">
    <property type="entry name" value="PROTEIN_KINASE_DOM"/>
    <property type="match status" value="1"/>
</dbReference>
<dbReference type="GO" id="GO:0004674">
    <property type="term" value="F:protein serine/threonine kinase activity"/>
    <property type="evidence" value="ECO:0007669"/>
    <property type="project" value="UniProtKB-KW"/>
</dbReference>
<organism evidence="10">
    <name type="scientific">Penicillium chrysogenum</name>
    <name type="common">Penicillium notatum</name>
    <dbReference type="NCBI Taxonomy" id="5076"/>
    <lineage>
        <taxon>Eukaryota</taxon>
        <taxon>Fungi</taxon>
        <taxon>Dikarya</taxon>
        <taxon>Ascomycota</taxon>
        <taxon>Pezizomycotina</taxon>
        <taxon>Eurotiomycetes</taxon>
        <taxon>Eurotiomycetidae</taxon>
        <taxon>Eurotiales</taxon>
        <taxon>Aspergillaceae</taxon>
        <taxon>Penicillium</taxon>
        <taxon>Penicillium chrysogenum species complex</taxon>
    </lineage>
</organism>
<keyword evidence="6" id="KW-0067">ATP-binding</keyword>
<dbReference type="EC" id="2.7.11.1" evidence="1"/>
<evidence type="ECO:0000313" key="9">
    <source>
        <dbReference type="EMBL" id="KAJ5271348.1"/>
    </source>
</evidence>
<keyword evidence="11" id="KW-1185">Reference proteome</keyword>
<accession>A0A167S7S6</accession>
<gene>
    <name evidence="10" type="ORF">EN45_054230</name>
    <name evidence="9" type="ORF">N7505_007106</name>
</gene>